<comment type="caution">
    <text evidence="2">The sequence shown here is derived from an EMBL/GenBank/DDBJ whole genome shotgun (WGS) entry which is preliminary data.</text>
</comment>
<proteinExistence type="predicted"/>
<dbReference type="AlphaFoldDB" id="A0AAD7DIN0"/>
<keyword evidence="1" id="KW-0472">Membrane</keyword>
<evidence type="ECO:0000256" key="1">
    <source>
        <dbReference type="SAM" id="Phobius"/>
    </source>
</evidence>
<organism evidence="2 3">
    <name type="scientific">Mycena rosella</name>
    <name type="common">Pink bonnet</name>
    <name type="synonym">Agaricus rosellus</name>
    <dbReference type="NCBI Taxonomy" id="1033263"/>
    <lineage>
        <taxon>Eukaryota</taxon>
        <taxon>Fungi</taxon>
        <taxon>Dikarya</taxon>
        <taxon>Basidiomycota</taxon>
        <taxon>Agaricomycotina</taxon>
        <taxon>Agaricomycetes</taxon>
        <taxon>Agaricomycetidae</taxon>
        <taxon>Agaricales</taxon>
        <taxon>Marasmiineae</taxon>
        <taxon>Mycenaceae</taxon>
        <taxon>Mycena</taxon>
    </lineage>
</organism>
<reference evidence="2" key="1">
    <citation type="submission" date="2023-03" db="EMBL/GenBank/DDBJ databases">
        <title>Massive genome expansion in bonnet fungi (Mycena s.s.) driven by repeated elements and novel gene families across ecological guilds.</title>
        <authorList>
            <consortium name="Lawrence Berkeley National Laboratory"/>
            <person name="Harder C.B."/>
            <person name="Miyauchi S."/>
            <person name="Viragh M."/>
            <person name="Kuo A."/>
            <person name="Thoen E."/>
            <person name="Andreopoulos B."/>
            <person name="Lu D."/>
            <person name="Skrede I."/>
            <person name="Drula E."/>
            <person name="Henrissat B."/>
            <person name="Morin E."/>
            <person name="Kohler A."/>
            <person name="Barry K."/>
            <person name="LaButti K."/>
            <person name="Morin E."/>
            <person name="Salamov A."/>
            <person name="Lipzen A."/>
            <person name="Mereny Z."/>
            <person name="Hegedus B."/>
            <person name="Baldrian P."/>
            <person name="Stursova M."/>
            <person name="Weitz H."/>
            <person name="Taylor A."/>
            <person name="Grigoriev I.V."/>
            <person name="Nagy L.G."/>
            <person name="Martin F."/>
            <person name="Kauserud H."/>
        </authorList>
    </citation>
    <scope>NUCLEOTIDE SEQUENCE</scope>
    <source>
        <strain evidence="2">CBHHK067</strain>
    </source>
</reference>
<feature type="transmembrane region" description="Helical" evidence="1">
    <location>
        <begin position="81"/>
        <end position="101"/>
    </location>
</feature>
<keyword evidence="1" id="KW-0812">Transmembrane</keyword>
<evidence type="ECO:0000313" key="3">
    <source>
        <dbReference type="Proteomes" id="UP001221757"/>
    </source>
</evidence>
<protein>
    <submittedName>
        <fullName evidence="2">Uncharacterized protein</fullName>
    </submittedName>
</protein>
<name>A0AAD7DIN0_MYCRO</name>
<evidence type="ECO:0000313" key="2">
    <source>
        <dbReference type="EMBL" id="KAJ7691115.1"/>
    </source>
</evidence>
<dbReference type="Proteomes" id="UP001221757">
    <property type="component" value="Unassembled WGS sequence"/>
</dbReference>
<keyword evidence="1" id="KW-1133">Transmembrane helix</keyword>
<accession>A0AAD7DIN0</accession>
<gene>
    <name evidence="2" type="ORF">B0H17DRAFT_1201226</name>
</gene>
<feature type="transmembrane region" description="Helical" evidence="1">
    <location>
        <begin position="12"/>
        <end position="38"/>
    </location>
</feature>
<dbReference type="EMBL" id="JARKIE010000060">
    <property type="protein sequence ID" value="KAJ7691115.1"/>
    <property type="molecule type" value="Genomic_DNA"/>
</dbReference>
<dbReference type="Gene3D" id="6.10.110.10">
    <property type="match status" value="1"/>
</dbReference>
<keyword evidence="3" id="KW-1185">Reference proteome</keyword>
<dbReference type="InterPro" id="IPR038213">
    <property type="entry name" value="IFI6/IFI27-like_sf"/>
</dbReference>
<sequence length="112" mass="10829">MPSKLKITKRGLYTTLICVAIAIAVGVIVVLLVAPAVLGFGAAGPVAGILATSIQAGIGNVAASSLFAGAQSVAMSGALPALGYVIAGVVSGAAGASGAIASRHSVFQRQRV</sequence>